<evidence type="ECO:0000313" key="1">
    <source>
        <dbReference type="EMBL" id="RIA93212.1"/>
    </source>
</evidence>
<dbReference type="EMBL" id="QKYT01000108">
    <property type="protein sequence ID" value="RIA93212.1"/>
    <property type="molecule type" value="Genomic_DNA"/>
</dbReference>
<keyword evidence="2" id="KW-1185">Reference proteome</keyword>
<dbReference type="AlphaFoldDB" id="A0A397T5T4"/>
<gene>
    <name evidence="1" type="ORF">C1645_819632</name>
</gene>
<evidence type="ECO:0000313" key="2">
    <source>
        <dbReference type="Proteomes" id="UP000265703"/>
    </source>
</evidence>
<proteinExistence type="predicted"/>
<dbReference type="Proteomes" id="UP000265703">
    <property type="component" value="Unassembled WGS sequence"/>
</dbReference>
<name>A0A397T5T4_9GLOM</name>
<reference evidence="1 2" key="1">
    <citation type="submission" date="2018-06" db="EMBL/GenBank/DDBJ databases">
        <title>Comparative genomics reveals the genomic features of Rhizophagus irregularis, R. cerebriforme, R. diaphanum and Gigaspora rosea, and their symbiotic lifestyle signature.</title>
        <authorList>
            <person name="Morin E."/>
            <person name="San Clemente H."/>
            <person name="Chen E.C.H."/>
            <person name="De La Providencia I."/>
            <person name="Hainaut M."/>
            <person name="Kuo A."/>
            <person name="Kohler A."/>
            <person name="Murat C."/>
            <person name="Tang N."/>
            <person name="Roy S."/>
            <person name="Loubradou J."/>
            <person name="Henrissat B."/>
            <person name="Grigoriev I.V."/>
            <person name="Corradi N."/>
            <person name="Roux C."/>
            <person name="Martin F.M."/>
        </authorList>
    </citation>
    <scope>NUCLEOTIDE SEQUENCE [LARGE SCALE GENOMIC DNA]</scope>
    <source>
        <strain evidence="1 2">DAOM 227022</strain>
    </source>
</reference>
<organism evidence="1 2">
    <name type="scientific">Glomus cerebriforme</name>
    <dbReference type="NCBI Taxonomy" id="658196"/>
    <lineage>
        <taxon>Eukaryota</taxon>
        <taxon>Fungi</taxon>
        <taxon>Fungi incertae sedis</taxon>
        <taxon>Mucoromycota</taxon>
        <taxon>Glomeromycotina</taxon>
        <taxon>Glomeromycetes</taxon>
        <taxon>Glomerales</taxon>
        <taxon>Glomeraceae</taxon>
        <taxon>Glomus</taxon>
    </lineage>
</organism>
<comment type="caution">
    <text evidence="1">The sequence shown here is derived from an EMBL/GenBank/DDBJ whole genome shotgun (WGS) entry which is preliminary data.</text>
</comment>
<sequence length="184" mass="21012">MLFWIWRVGIVNEALPDGYNFEDLVMLSANNYNKFEDISTRPLCQEYKYGGCQKCQGPLDFYFYCKISFGTAYTAIWLNGPRTHLNHDKKQAGRSPNKKVIIKKLINSQTSVIGIIRMFGISQDPVTDEYAMRAWFSDIHPGNIFAYYERNLGEYHLSIGDVGLCIPADKSVPLSNVYGVLPYT</sequence>
<protein>
    <submittedName>
        <fullName evidence="1">Uncharacterized protein</fullName>
    </submittedName>
</protein>
<accession>A0A397T5T4</accession>